<keyword evidence="1" id="KW-1003">Cell membrane</keyword>
<evidence type="ECO:0000256" key="4">
    <source>
        <dbReference type="ARBA" id="ARBA00023139"/>
    </source>
</evidence>
<dbReference type="RefSeq" id="WP_064080081.1">
    <property type="nucleotide sequence ID" value="NZ_CAJUXZ010000001.1"/>
</dbReference>
<evidence type="ECO:0000256" key="2">
    <source>
        <dbReference type="ARBA" id="ARBA00022729"/>
    </source>
</evidence>
<sequence>MKTHVAAFLTVAAATALTGCTGSDNAAESAASPVPQAASAAEVHSGPCLDLDSALVSDAFATLGNAPGGDPWVPGTASDAAGEDCPTLLWATAETPMGTVSSPTQVLFFHDGTYLGTATAESFAYTDVVGSTDASVSVQYRWLGEQDANCCPSGGPAVVTYSWDGSRVVMEQPLPQEMLDSYK</sequence>
<accession>A0A1B1JZP8</accession>
<name>A0A1B1JZP8_RHOOP</name>
<dbReference type="InterPro" id="IPR025971">
    <property type="entry name" value="LppP/LprE"/>
</dbReference>
<gene>
    <name evidence="6" type="ORF">R1CP_05485</name>
</gene>
<organism evidence="6 7">
    <name type="scientific">Rhodococcus opacus</name>
    <name type="common">Nocardia opaca</name>
    <dbReference type="NCBI Taxonomy" id="37919"/>
    <lineage>
        <taxon>Bacteria</taxon>
        <taxon>Bacillati</taxon>
        <taxon>Actinomycetota</taxon>
        <taxon>Actinomycetes</taxon>
        <taxon>Mycobacteriales</taxon>
        <taxon>Nocardiaceae</taxon>
        <taxon>Rhodococcus</taxon>
    </lineage>
</organism>
<keyword evidence="5" id="KW-0449">Lipoprotein</keyword>
<proteinExistence type="predicted"/>
<evidence type="ECO:0000256" key="5">
    <source>
        <dbReference type="ARBA" id="ARBA00023288"/>
    </source>
</evidence>
<dbReference type="Proteomes" id="UP000186108">
    <property type="component" value="Chromosome"/>
</dbReference>
<keyword evidence="2" id="KW-0732">Signal</keyword>
<dbReference type="Pfam" id="PF14041">
    <property type="entry name" value="Lipoprotein_21"/>
    <property type="match status" value="1"/>
</dbReference>
<dbReference type="EMBL" id="CP009111">
    <property type="protein sequence ID" value="ANS25831.1"/>
    <property type="molecule type" value="Genomic_DNA"/>
</dbReference>
<evidence type="ECO:0000313" key="7">
    <source>
        <dbReference type="Proteomes" id="UP000186108"/>
    </source>
</evidence>
<protein>
    <submittedName>
        <fullName evidence="6">Uncharacterized protein</fullName>
    </submittedName>
</protein>
<dbReference type="PROSITE" id="PS51257">
    <property type="entry name" value="PROKAR_LIPOPROTEIN"/>
    <property type="match status" value="1"/>
</dbReference>
<dbReference type="PATRIC" id="fig|37919.13.peg.1119"/>
<keyword evidence="3" id="KW-0472">Membrane</keyword>
<reference evidence="6 7" key="1">
    <citation type="submission" date="2014-07" db="EMBL/GenBank/DDBJ databases">
        <authorList>
            <person name="Zhang J.E."/>
            <person name="Yang H."/>
            <person name="Guo J."/>
            <person name="Deng Z."/>
            <person name="Luo H."/>
            <person name="Luo M."/>
            <person name="Zhao B."/>
        </authorList>
    </citation>
    <scope>NUCLEOTIDE SEQUENCE [LARGE SCALE GENOMIC DNA]</scope>
    <source>
        <strain evidence="6 7">1CP</strain>
    </source>
</reference>
<evidence type="ECO:0000256" key="3">
    <source>
        <dbReference type="ARBA" id="ARBA00023136"/>
    </source>
</evidence>
<dbReference type="AlphaFoldDB" id="A0A1B1JZP8"/>
<evidence type="ECO:0000313" key="6">
    <source>
        <dbReference type="EMBL" id="ANS25831.1"/>
    </source>
</evidence>
<keyword evidence="4" id="KW-0564">Palmitate</keyword>
<evidence type="ECO:0000256" key="1">
    <source>
        <dbReference type="ARBA" id="ARBA00022475"/>
    </source>
</evidence>